<evidence type="ECO:0000256" key="1">
    <source>
        <dbReference type="SAM" id="MobiDB-lite"/>
    </source>
</evidence>
<dbReference type="Proteomes" id="UP000024329">
    <property type="component" value="Unassembled WGS sequence"/>
</dbReference>
<gene>
    <name evidence="2" type="ORF">BV97_05600</name>
</gene>
<protein>
    <submittedName>
        <fullName evidence="2">Uncharacterized protein</fullName>
    </submittedName>
</protein>
<evidence type="ECO:0000313" key="3">
    <source>
        <dbReference type="Proteomes" id="UP000024329"/>
    </source>
</evidence>
<comment type="caution">
    <text evidence="2">The sequence shown here is derived from an EMBL/GenBank/DDBJ whole genome shotgun (WGS) entry which is preliminary data.</text>
</comment>
<accession>A0A031J411</accession>
<sequence>MTPQQEDRDVGVGCGKLQAAGRDHRDLARLGNNGSGRSIAHRILDHREQCGIVARLCVDHVGRAEARLFQARGIEVIAEADPQDRRGGRTGFPRGDADKEQGGRRVIDQRAGQRGRFMQGAGAQATGAQAIIQRLYAKRHDPIVGERRRHGAKGINAHLRMR</sequence>
<dbReference type="EMBL" id="JFYZ01000079">
    <property type="protein sequence ID" value="EZP68579.1"/>
    <property type="molecule type" value="Genomic_DNA"/>
</dbReference>
<reference evidence="2 3" key="1">
    <citation type="submission" date="2014-03" db="EMBL/GenBank/DDBJ databases">
        <title>Whole genome sequence of Novosphingobium resinovorum KF1.</title>
        <authorList>
            <person name="Gan H.M."/>
            <person name="Gan H.Y."/>
            <person name="Chew T.H."/>
            <person name="Savka M.A."/>
        </authorList>
    </citation>
    <scope>NUCLEOTIDE SEQUENCE [LARGE SCALE GENOMIC DNA]</scope>
    <source>
        <strain evidence="2 3">KF1</strain>
    </source>
</reference>
<name>A0A031J411_9SPHN</name>
<dbReference type="AlphaFoldDB" id="A0A031J411"/>
<proteinExistence type="predicted"/>
<evidence type="ECO:0000313" key="2">
    <source>
        <dbReference type="EMBL" id="EZP68579.1"/>
    </source>
</evidence>
<feature type="compositionally biased region" description="Basic and acidic residues" evidence="1">
    <location>
        <begin position="95"/>
        <end position="104"/>
    </location>
</feature>
<feature type="region of interest" description="Disordered" evidence="1">
    <location>
        <begin position="80"/>
        <end position="104"/>
    </location>
</feature>
<organism evidence="2 3">
    <name type="scientific">Novosphingobium resinovorum</name>
    <dbReference type="NCBI Taxonomy" id="158500"/>
    <lineage>
        <taxon>Bacteria</taxon>
        <taxon>Pseudomonadati</taxon>
        <taxon>Pseudomonadota</taxon>
        <taxon>Alphaproteobacteria</taxon>
        <taxon>Sphingomonadales</taxon>
        <taxon>Sphingomonadaceae</taxon>
        <taxon>Novosphingobium</taxon>
    </lineage>
</organism>